<dbReference type="InterPro" id="IPR023798">
    <property type="entry name" value="Ribosomal_uS7_dom"/>
</dbReference>
<evidence type="ECO:0000256" key="6">
    <source>
        <dbReference type="HAMAP-Rule" id="MF_00480"/>
    </source>
</evidence>
<evidence type="ECO:0000256" key="1">
    <source>
        <dbReference type="ARBA" id="ARBA00007151"/>
    </source>
</evidence>
<evidence type="ECO:0000256" key="3">
    <source>
        <dbReference type="ARBA" id="ARBA00022884"/>
    </source>
</evidence>
<dbReference type="HAMAP" id="MF_00480_B">
    <property type="entry name" value="Ribosomal_uS7_B"/>
    <property type="match status" value="1"/>
</dbReference>
<reference evidence="9 10" key="1">
    <citation type="journal article" date="2016" name="Nat. Commun.">
        <title>Thousands of microbial genomes shed light on interconnected biogeochemical processes in an aquifer system.</title>
        <authorList>
            <person name="Anantharaman K."/>
            <person name="Brown C.T."/>
            <person name="Hug L.A."/>
            <person name="Sharon I."/>
            <person name="Castelle C.J."/>
            <person name="Probst A.J."/>
            <person name="Thomas B.C."/>
            <person name="Singh A."/>
            <person name="Wilkins M.J."/>
            <person name="Karaoz U."/>
            <person name="Brodie E.L."/>
            <person name="Williams K.H."/>
            <person name="Hubbard S.S."/>
            <person name="Banfield J.F."/>
        </authorList>
    </citation>
    <scope>NUCLEOTIDE SEQUENCE [LARGE SCALE GENOMIC DNA]</scope>
    <source>
        <strain evidence="10">RIFCSPHIGHO2_01_FULL_58_15</strain>
    </source>
</reference>
<dbReference type="SUPFAM" id="SSF47973">
    <property type="entry name" value="Ribosomal protein S7"/>
    <property type="match status" value="1"/>
</dbReference>
<sequence length="156" mass="17683">MRRQKNLQREIVPDRKYGSPVATKLISYVMRDGKKSIAERIVYAALEEAGKKLEREPSEVLNAAIEHTSPVIEVRSRRVGGATYQVPREVRGERRLQLALRWIVSAARGHKKRHSMAEALAEELLLAAKGEGSAVKRKDDMHKMAEANRAFAHFAW</sequence>
<dbReference type="PROSITE" id="PS00052">
    <property type="entry name" value="RIBOSOMAL_S7"/>
    <property type="match status" value="1"/>
</dbReference>
<comment type="function">
    <text evidence="6">One of the primary rRNA binding proteins, it binds directly to 16S rRNA where it nucleates assembly of the head domain of the 30S subunit. Is located at the subunit interface close to the decoding center, probably blocks exit of the E-site tRNA.</text>
</comment>
<name>A0A1G2PMB6_TERXR</name>
<dbReference type="PIRSF" id="PIRSF002122">
    <property type="entry name" value="RPS7p_RPS7a_RPS5e_RPS7o"/>
    <property type="match status" value="1"/>
</dbReference>
<gene>
    <name evidence="6" type="primary">rpsG</name>
    <name evidence="9" type="ORF">A2682_00470</name>
</gene>
<evidence type="ECO:0000313" key="10">
    <source>
        <dbReference type="Proteomes" id="UP000178690"/>
    </source>
</evidence>
<proteinExistence type="inferred from homology"/>
<accession>A0A1G2PMB6</accession>
<protein>
    <recommendedName>
        <fullName evidence="6">Small ribosomal subunit protein uS7</fullName>
    </recommendedName>
</protein>
<dbReference type="InterPro" id="IPR036823">
    <property type="entry name" value="Ribosomal_uS7_dom_sf"/>
</dbReference>
<keyword evidence="5 6" id="KW-0687">Ribonucleoprotein</keyword>
<keyword evidence="6" id="KW-0820">tRNA-binding</keyword>
<evidence type="ECO:0000313" key="9">
    <source>
        <dbReference type="EMBL" id="OHA49484.1"/>
    </source>
</evidence>
<dbReference type="GO" id="GO:0000049">
    <property type="term" value="F:tRNA binding"/>
    <property type="evidence" value="ECO:0007669"/>
    <property type="project" value="UniProtKB-UniRule"/>
</dbReference>
<dbReference type="Gene3D" id="1.10.455.10">
    <property type="entry name" value="Ribosomal protein S7 domain"/>
    <property type="match status" value="1"/>
</dbReference>
<dbReference type="EMBL" id="MHST01000009">
    <property type="protein sequence ID" value="OHA49484.1"/>
    <property type="molecule type" value="Genomic_DNA"/>
</dbReference>
<evidence type="ECO:0000256" key="5">
    <source>
        <dbReference type="ARBA" id="ARBA00023274"/>
    </source>
</evidence>
<dbReference type="GO" id="GO:0003735">
    <property type="term" value="F:structural constituent of ribosome"/>
    <property type="evidence" value="ECO:0007669"/>
    <property type="project" value="InterPro"/>
</dbReference>
<evidence type="ECO:0000256" key="2">
    <source>
        <dbReference type="ARBA" id="ARBA00022730"/>
    </source>
</evidence>
<dbReference type="Proteomes" id="UP000178690">
    <property type="component" value="Unassembled WGS sequence"/>
</dbReference>
<keyword evidence="2 6" id="KW-0699">rRNA-binding</keyword>
<dbReference type="AlphaFoldDB" id="A0A1G2PMB6"/>
<dbReference type="InterPro" id="IPR000235">
    <property type="entry name" value="Ribosomal_uS7"/>
</dbReference>
<dbReference type="GO" id="GO:0019843">
    <property type="term" value="F:rRNA binding"/>
    <property type="evidence" value="ECO:0007669"/>
    <property type="project" value="UniProtKB-UniRule"/>
</dbReference>
<dbReference type="InterPro" id="IPR020606">
    <property type="entry name" value="Ribosomal_uS7_CS"/>
</dbReference>
<comment type="similarity">
    <text evidence="1 6 7">Belongs to the universal ribosomal protein uS7 family.</text>
</comment>
<dbReference type="InterPro" id="IPR005717">
    <property type="entry name" value="Ribosomal_uS7_bac/org-type"/>
</dbReference>
<keyword evidence="4 6" id="KW-0689">Ribosomal protein</keyword>
<comment type="subunit">
    <text evidence="6">Part of the 30S ribosomal subunit. Contacts proteins S9 and S11.</text>
</comment>
<dbReference type="NCBIfam" id="TIGR01029">
    <property type="entry name" value="rpsG_bact"/>
    <property type="match status" value="1"/>
</dbReference>
<organism evidence="9 10">
    <name type="scientific">Terrybacteria sp. (strain RIFCSPHIGHO2_01_FULL_58_15)</name>
    <dbReference type="NCBI Taxonomy" id="1802363"/>
    <lineage>
        <taxon>Bacteria</taxon>
        <taxon>Candidatus Terryibacteriota</taxon>
    </lineage>
</organism>
<dbReference type="CDD" id="cd14869">
    <property type="entry name" value="uS7_Bacteria"/>
    <property type="match status" value="1"/>
</dbReference>
<dbReference type="GO" id="GO:0015935">
    <property type="term" value="C:small ribosomal subunit"/>
    <property type="evidence" value="ECO:0007669"/>
    <property type="project" value="InterPro"/>
</dbReference>
<dbReference type="Pfam" id="PF00177">
    <property type="entry name" value="Ribosomal_S7"/>
    <property type="match status" value="1"/>
</dbReference>
<dbReference type="PANTHER" id="PTHR11205">
    <property type="entry name" value="RIBOSOMAL PROTEIN S7"/>
    <property type="match status" value="1"/>
</dbReference>
<comment type="caution">
    <text evidence="9">The sequence shown here is derived from an EMBL/GenBank/DDBJ whole genome shotgun (WGS) entry which is preliminary data.</text>
</comment>
<evidence type="ECO:0000259" key="8">
    <source>
        <dbReference type="Pfam" id="PF00177"/>
    </source>
</evidence>
<evidence type="ECO:0000256" key="7">
    <source>
        <dbReference type="RuleBase" id="RU003619"/>
    </source>
</evidence>
<feature type="domain" description="Small ribosomal subunit protein uS7" evidence="8">
    <location>
        <begin position="1"/>
        <end position="149"/>
    </location>
</feature>
<dbReference type="GO" id="GO:0006412">
    <property type="term" value="P:translation"/>
    <property type="evidence" value="ECO:0007669"/>
    <property type="project" value="UniProtKB-UniRule"/>
</dbReference>
<dbReference type="FunFam" id="1.10.455.10:FF:000001">
    <property type="entry name" value="30S ribosomal protein S7"/>
    <property type="match status" value="1"/>
</dbReference>
<keyword evidence="3 6" id="KW-0694">RNA-binding</keyword>
<dbReference type="STRING" id="1802363.A2682_00470"/>
<evidence type="ECO:0000256" key="4">
    <source>
        <dbReference type="ARBA" id="ARBA00022980"/>
    </source>
</evidence>